<gene>
    <name evidence="1" type="ORF">XELAEV_18009887mg</name>
</gene>
<organism evidence="1 2">
    <name type="scientific">Xenopus laevis</name>
    <name type="common">African clawed frog</name>
    <dbReference type="NCBI Taxonomy" id="8355"/>
    <lineage>
        <taxon>Eukaryota</taxon>
        <taxon>Metazoa</taxon>
        <taxon>Chordata</taxon>
        <taxon>Craniata</taxon>
        <taxon>Vertebrata</taxon>
        <taxon>Euteleostomi</taxon>
        <taxon>Amphibia</taxon>
        <taxon>Batrachia</taxon>
        <taxon>Anura</taxon>
        <taxon>Pipoidea</taxon>
        <taxon>Pipidae</taxon>
        <taxon>Xenopodinae</taxon>
        <taxon>Xenopus</taxon>
        <taxon>Xenopus</taxon>
    </lineage>
</organism>
<dbReference type="Proteomes" id="UP000694892">
    <property type="component" value="Chromosome 1S"/>
</dbReference>
<protein>
    <submittedName>
        <fullName evidence="1">Uncharacterized protein</fullName>
    </submittedName>
</protein>
<proteinExistence type="predicted"/>
<evidence type="ECO:0000313" key="1">
    <source>
        <dbReference type="EMBL" id="OCT97657.1"/>
    </source>
</evidence>
<accession>A0A974DTP2</accession>
<dbReference type="EMBL" id="CM004467">
    <property type="protein sequence ID" value="OCT97657.1"/>
    <property type="molecule type" value="Genomic_DNA"/>
</dbReference>
<name>A0A974DTP2_XENLA</name>
<evidence type="ECO:0000313" key="2">
    <source>
        <dbReference type="Proteomes" id="UP000694892"/>
    </source>
</evidence>
<dbReference type="AlphaFoldDB" id="A0A974DTP2"/>
<sequence>MVPDRSEEVRLTCRVFQVGALLLHHNFFRGKTSRPLLEPARHPLLTGPSGDFRERASSCTCLGSIACVPIQTSMKGNQLGTGGKDTLPTQEQCIRGWTYFAPHPPGDFQERASAGARVATLSGKNTSLPIYLSLFPINNIGINQHFYQR</sequence>
<reference evidence="2" key="1">
    <citation type="journal article" date="2016" name="Nature">
        <title>Genome evolution in the allotetraploid frog Xenopus laevis.</title>
        <authorList>
            <person name="Session A.M."/>
            <person name="Uno Y."/>
            <person name="Kwon T."/>
            <person name="Chapman J.A."/>
            <person name="Toyoda A."/>
            <person name="Takahashi S."/>
            <person name="Fukui A."/>
            <person name="Hikosaka A."/>
            <person name="Suzuki A."/>
            <person name="Kondo M."/>
            <person name="van Heeringen S.J."/>
            <person name="Quigley I."/>
            <person name="Heinz S."/>
            <person name="Ogino H."/>
            <person name="Ochi H."/>
            <person name="Hellsten U."/>
            <person name="Lyons J.B."/>
            <person name="Simakov O."/>
            <person name="Putnam N."/>
            <person name="Stites J."/>
            <person name="Kuroki Y."/>
            <person name="Tanaka T."/>
            <person name="Michiue T."/>
            <person name="Watanabe M."/>
            <person name="Bogdanovic O."/>
            <person name="Lister R."/>
            <person name="Georgiou G."/>
            <person name="Paranjpe S.S."/>
            <person name="van Kruijsbergen I."/>
            <person name="Shu S."/>
            <person name="Carlson J."/>
            <person name="Kinoshita T."/>
            <person name="Ohta Y."/>
            <person name="Mawaribuchi S."/>
            <person name="Jenkins J."/>
            <person name="Grimwood J."/>
            <person name="Schmutz J."/>
            <person name="Mitros T."/>
            <person name="Mozaffari S.V."/>
            <person name="Suzuki Y."/>
            <person name="Haramoto Y."/>
            <person name="Yamamoto T.S."/>
            <person name="Takagi C."/>
            <person name="Heald R."/>
            <person name="Miller K."/>
            <person name="Haudenschild C."/>
            <person name="Kitzman J."/>
            <person name="Nakayama T."/>
            <person name="Izutsu Y."/>
            <person name="Robert J."/>
            <person name="Fortriede J."/>
            <person name="Burns K."/>
            <person name="Lotay V."/>
            <person name="Karimi K."/>
            <person name="Yasuoka Y."/>
            <person name="Dichmann D.S."/>
            <person name="Flajnik M.F."/>
            <person name="Houston D.W."/>
            <person name="Shendure J."/>
            <person name="DuPasquier L."/>
            <person name="Vize P.D."/>
            <person name="Zorn A.M."/>
            <person name="Ito M."/>
            <person name="Marcotte E.M."/>
            <person name="Wallingford J.B."/>
            <person name="Ito Y."/>
            <person name="Asashima M."/>
            <person name="Ueno N."/>
            <person name="Matsuda Y."/>
            <person name="Veenstra G.J."/>
            <person name="Fujiyama A."/>
            <person name="Harland R.M."/>
            <person name="Taira M."/>
            <person name="Rokhsar D.S."/>
        </authorList>
    </citation>
    <scope>NUCLEOTIDE SEQUENCE [LARGE SCALE GENOMIC DNA]</scope>
    <source>
        <strain evidence="2">J</strain>
    </source>
</reference>